<evidence type="ECO:0000313" key="2">
    <source>
        <dbReference type="EMBL" id="DAD72313.1"/>
    </source>
</evidence>
<protein>
    <submittedName>
        <fullName evidence="2">Uncharacterized protein</fullName>
    </submittedName>
</protein>
<keyword evidence="1" id="KW-1133">Transmembrane helix</keyword>
<sequence>MYLLFSLLCNHNTLLCKDCQLFFIIFLYSAKFLCYIRLTGGE</sequence>
<keyword evidence="1" id="KW-0472">Membrane</keyword>
<reference evidence="2" key="1">
    <citation type="journal article" date="2021" name="Proc. Natl. Acad. Sci. U.S.A.">
        <title>A Catalog of Tens of Thousands of Viruses from Human Metagenomes Reveals Hidden Associations with Chronic Diseases.</title>
        <authorList>
            <person name="Tisza M.J."/>
            <person name="Buck C.B."/>
        </authorList>
    </citation>
    <scope>NUCLEOTIDE SEQUENCE</scope>
    <source>
        <strain evidence="2">CtXRl20</strain>
    </source>
</reference>
<organism evidence="2">
    <name type="scientific">Myoviridae sp. ctXRl20</name>
    <dbReference type="NCBI Taxonomy" id="2827610"/>
    <lineage>
        <taxon>Viruses</taxon>
        <taxon>Duplodnaviria</taxon>
        <taxon>Heunggongvirae</taxon>
        <taxon>Uroviricota</taxon>
        <taxon>Caudoviricetes</taxon>
    </lineage>
</organism>
<name>A0A8S5LQL9_9CAUD</name>
<accession>A0A8S5LQL9</accession>
<feature type="transmembrane region" description="Helical" evidence="1">
    <location>
        <begin position="20"/>
        <end position="38"/>
    </location>
</feature>
<proteinExistence type="predicted"/>
<dbReference type="EMBL" id="BK015896">
    <property type="protein sequence ID" value="DAD72313.1"/>
    <property type="molecule type" value="Genomic_DNA"/>
</dbReference>
<evidence type="ECO:0000256" key="1">
    <source>
        <dbReference type="SAM" id="Phobius"/>
    </source>
</evidence>
<keyword evidence="1" id="KW-0812">Transmembrane</keyword>